<dbReference type="InterPro" id="IPR047047">
    <property type="entry name" value="GST_Omega-like_C"/>
</dbReference>
<dbReference type="InterPro" id="IPR010987">
    <property type="entry name" value="Glutathione-S-Trfase_C-like"/>
</dbReference>
<dbReference type="SUPFAM" id="SSF52833">
    <property type="entry name" value="Thioredoxin-like"/>
    <property type="match status" value="1"/>
</dbReference>
<protein>
    <submittedName>
        <fullName evidence="5">Glutathione S-transferase C-terminal domain-containing protein</fullName>
    </submittedName>
</protein>
<feature type="site" description="Lowers pKa of active site Cys" evidence="3">
    <location>
        <position position="287"/>
    </location>
</feature>
<evidence type="ECO:0000313" key="6">
    <source>
        <dbReference type="Proteomes" id="UP000032352"/>
    </source>
</evidence>
<dbReference type="GO" id="GO:0004364">
    <property type="term" value="F:glutathione transferase activity"/>
    <property type="evidence" value="ECO:0007669"/>
    <property type="project" value="InterPro"/>
</dbReference>
<dbReference type="KEGG" id="tvd:SG34_003840"/>
<dbReference type="InterPro" id="IPR004045">
    <property type="entry name" value="Glutathione_S-Trfase_N"/>
</dbReference>
<evidence type="ECO:0000313" key="5">
    <source>
        <dbReference type="EMBL" id="WDE06070.1"/>
    </source>
</evidence>
<dbReference type="SFLD" id="SFLDG01206">
    <property type="entry name" value="Xi.1"/>
    <property type="match status" value="1"/>
</dbReference>
<feature type="active site" description="Nucleophile" evidence="1">
    <location>
        <position position="55"/>
    </location>
</feature>
<dbReference type="Pfam" id="PF13409">
    <property type="entry name" value="GST_N_2"/>
    <property type="match status" value="1"/>
</dbReference>
<evidence type="ECO:0000256" key="1">
    <source>
        <dbReference type="PIRSR" id="PIRSR015753-1"/>
    </source>
</evidence>
<proteinExistence type="predicted"/>
<dbReference type="RefSeq" id="WP_044837714.1">
    <property type="nucleotide sequence ID" value="NZ_CP059733.1"/>
</dbReference>
<evidence type="ECO:0000259" key="4">
    <source>
        <dbReference type="PROSITE" id="PS50405"/>
    </source>
</evidence>
<reference evidence="5 6" key="2">
    <citation type="journal article" date="2022" name="Mar. Drugs">
        <title>Bioassay-Guided Fractionation Leads to the Detection of Cholic Acid Generated by the Rare Thalassomonas sp.</title>
        <authorList>
            <person name="Pheiffer F."/>
            <person name="Schneider Y.K."/>
            <person name="Hansen E.H."/>
            <person name="Andersen J.H."/>
            <person name="Isaksson J."/>
            <person name="Busche T."/>
            <person name="R C."/>
            <person name="Kalinowski J."/>
            <person name="Zyl L.V."/>
            <person name="Trindade M."/>
        </authorList>
    </citation>
    <scope>NUCLEOTIDE SEQUENCE [LARGE SCALE GENOMIC DNA]</scope>
    <source>
        <strain evidence="5 6">XOM25</strain>
    </source>
</reference>
<accession>A0AAE9Z3Q7</accession>
<dbReference type="SUPFAM" id="SSF47616">
    <property type="entry name" value="GST C-terminal domain-like"/>
    <property type="match status" value="1"/>
</dbReference>
<dbReference type="InterPro" id="IPR040079">
    <property type="entry name" value="Glutathione_S-Trfase"/>
</dbReference>
<dbReference type="Gene3D" id="3.40.30.10">
    <property type="entry name" value="Glutaredoxin"/>
    <property type="match status" value="1"/>
</dbReference>
<dbReference type="InterPro" id="IPR036249">
    <property type="entry name" value="Thioredoxin-like_sf"/>
</dbReference>
<feature type="active site" description="Proton donor/acceptor" evidence="1">
    <location>
        <position position="186"/>
    </location>
</feature>
<dbReference type="Gene3D" id="1.20.1050.10">
    <property type="match status" value="1"/>
</dbReference>
<reference evidence="5 6" key="1">
    <citation type="journal article" date="2015" name="Genome Announc.">
        <title>Draft Genome Sequences of Marine Isolates of Thalassomonas viridans and Thalassomonas actiniarum.</title>
        <authorList>
            <person name="Olonade I."/>
            <person name="van Zyl L.J."/>
            <person name="Trindade M."/>
        </authorList>
    </citation>
    <scope>NUCLEOTIDE SEQUENCE [LARGE SCALE GENOMIC DNA]</scope>
    <source>
        <strain evidence="5 6">XOM25</strain>
    </source>
</reference>
<dbReference type="GO" id="GO:0005737">
    <property type="term" value="C:cytoplasm"/>
    <property type="evidence" value="ECO:0007669"/>
    <property type="project" value="TreeGrafter"/>
</dbReference>
<evidence type="ECO:0000256" key="2">
    <source>
        <dbReference type="PIRSR" id="PIRSR015753-2"/>
    </source>
</evidence>
<dbReference type="InterPro" id="IPR016639">
    <property type="entry name" value="GST_Omega/GSH"/>
</dbReference>
<sequence>MSTILVKGVLKQASAKDKGALIRSESEFRHWITKDGGGRFSADPDRYHLFISPACPWSHRVMLMRKLKGLCDVISVTLLDAIKGDNGWKFEHHSLPEWLEVSQEHFLYEVYLKADPEYTGKVSVPVLWDRKLDTIVSNDSGDIMRMFNTVFADYGQVDYDYCPPSRLPEIERINSYIHENITHNIYQAGFSSVQADYDDAVNKIFRAFDELDRRLSLQRYLAGNTLTEADLNFFTTLVRFDVVYYVHFKVCLHRVSDYEHLREYLRDLYQIPAIAETVDMEHIKRHYYRSHYELNPNGIIPAGPAVDFTSPHLRDYMGTNDVDTLAVEC</sequence>
<dbReference type="PROSITE" id="PS50405">
    <property type="entry name" value="GST_CTER"/>
    <property type="match status" value="1"/>
</dbReference>
<dbReference type="PIRSF" id="PIRSF015753">
    <property type="entry name" value="GST"/>
    <property type="match status" value="1"/>
</dbReference>
<dbReference type="InterPro" id="IPR036282">
    <property type="entry name" value="Glutathione-S-Trfase_C_sf"/>
</dbReference>
<keyword evidence="6" id="KW-1185">Reference proteome</keyword>
<gene>
    <name evidence="5" type="ORF">SG34_003840</name>
</gene>
<evidence type="ECO:0000256" key="3">
    <source>
        <dbReference type="PIRSR" id="PIRSR015753-3"/>
    </source>
</evidence>
<dbReference type="EMBL" id="CP059733">
    <property type="protein sequence ID" value="WDE06070.1"/>
    <property type="molecule type" value="Genomic_DNA"/>
</dbReference>
<dbReference type="SFLD" id="SFLDG01148">
    <property type="entry name" value="Xi_(cytGST)"/>
    <property type="match status" value="1"/>
</dbReference>
<dbReference type="Pfam" id="PF13410">
    <property type="entry name" value="GST_C_2"/>
    <property type="match status" value="1"/>
</dbReference>
<feature type="binding site" evidence="2">
    <location>
        <begin position="121"/>
        <end position="124"/>
    </location>
    <ligand>
        <name>glutathione</name>
        <dbReference type="ChEBI" id="CHEBI:57925"/>
    </ligand>
</feature>
<feature type="site" description="Lowers pKa of active site Cys" evidence="3">
    <location>
        <position position="244"/>
    </location>
</feature>
<name>A0AAE9Z3Q7_9GAMM</name>
<feature type="binding site" evidence="2">
    <location>
        <begin position="139"/>
        <end position="140"/>
    </location>
    <ligand>
        <name>glutathione</name>
        <dbReference type="ChEBI" id="CHEBI:57925"/>
    </ligand>
</feature>
<organism evidence="5 6">
    <name type="scientific">Thalassomonas viridans</name>
    <dbReference type="NCBI Taxonomy" id="137584"/>
    <lineage>
        <taxon>Bacteria</taxon>
        <taxon>Pseudomonadati</taxon>
        <taxon>Pseudomonadota</taxon>
        <taxon>Gammaproteobacteria</taxon>
        <taxon>Alteromonadales</taxon>
        <taxon>Colwelliaceae</taxon>
        <taxon>Thalassomonas</taxon>
    </lineage>
</organism>
<dbReference type="Proteomes" id="UP000032352">
    <property type="component" value="Chromosome"/>
</dbReference>
<feature type="binding site" evidence="2">
    <location>
        <position position="88"/>
    </location>
    <ligand>
        <name>glutathione</name>
        <dbReference type="ChEBI" id="CHEBI:57925"/>
    </ligand>
</feature>
<dbReference type="SFLD" id="SFLDS00019">
    <property type="entry name" value="Glutathione_Transferase_(cytos"/>
    <property type="match status" value="1"/>
</dbReference>
<dbReference type="PANTHER" id="PTHR32419">
    <property type="entry name" value="GLUTATHIONYL-HYDROQUINONE REDUCTASE"/>
    <property type="match status" value="1"/>
</dbReference>
<feature type="domain" description="GST C-terminal" evidence="4">
    <location>
        <begin position="163"/>
        <end position="287"/>
    </location>
</feature>
<dbReference type="PANTHER" id="PTHR32419:SF6">
    <property type="entry name" value="GLUTATHIONE S-TRANSFERASE OMEGA-LIKE 1-RELATED"/>
    <property type="match status" value="1"/>
</dbReference>
<dbReference type="CDD" id="cd03190">
    <property type="entry name" value="GST_C_Omega_like"/>
    <property type="match status" value="1"/>
</dbReference>
<dbReference type="AlphaFoldDB" id="A0AAE9Z3Q7"/>